<dbReference type="GO" id="GO:0004642">
    <property type="term" value="F:phosphoribosylformylglycinamidine synthase activity"/>
    <property type="evidence" value="ECO:0007669"/>
    <property type="project" value="UniProtKB-UniRule"/>
</dbReference>
<evidence type="ECO:0000256" key="3">
    <source>
        <dbReference type="ARBA" id="ARBA00022741"/>
    </source>
</evidence>
<dbReference type="GO" id="GO:0004359">
    <property type="term" value="F:glutaminase activity"/>
    <property type="evidence" value="ECO:0007669"/>
    <property type="project" value="UniProtKB-EC"/>
</dbReference>
<dbReference type="Proteomes" id="UP000297693">
    <property type="component" value="Unassembled WGS sequence"/>
</dbReference>
<dbReference type="InterPro" id="IPR029062">
    <property type="entry name" value="Class_I_gatase-like"/>
</dbReference>
<keyword evidence="1 8" id="KW-0963">Cytoplasm</keyword>
<dbReference type="PANTHER" id="PTHR47552">
    <property type="entry name" value="PHOSPHORIBOSYLFORMYLGLYCINAMIDINE SYNTHASE SUBUNIT PURQ"/>
    <property type="match status" value="1"/>
</dbReference>
<dbReference type="NCBIfam" id="TIGR01737">
    <property type="entry name" value="FGAM_synth_I"/>
    <property type="match status" value="1"/>
</dbReference>
<dbReference type="GO" id="GO:0005737">
    <property type="term" value="C:cytoplasm"/>
    <property type="evidence" value="ECO:0007669"/>
    <property type="project" value="UniProtKB-SubCell"/>
</dbReference>
<keyword evidence="7 8" id="KW-0315">Glutamine amidotransferase</keyword>
<dbReference type="OrthoDB" id="9804441at2"/>
<dbReference type="EC" id="6.3.5.3" evidence="8"/>
<dbReference type="NCBIfam" id="NF002957">
    <property type="entry name" value="PRK03619.1"/>
    <property type="match status" value="1"/>
</dbReference>
<dbReference type="HAMAP" id="MF_00421">
    <property type="entry name" value="PurQ"/>
    <property type="match status" value="1"/>
</dbReference>
<comment type="pathway">
    <text evidence="8">Purine metabolism; IMP biosynthesis via de novo pathway; 5-amino-1-(5-phospho-D-ribosyl)imidazole from N(2)-formyl-N(1)-(5-phospho-D-ribosyl)glycinamide: step 1/2.</text>
</comment>
<dbReference type="PANTHER" id="PTHR47552:SF1">
    <property type="entry name" value="PHOSPHORIBOSYLFORMYLGLYCINAMIDINE SYNTHASE SUBUNIT PURQ"/>
    <property type="match status" value="1"/>
</dbReference>
<dbReference type="AlphaFoldDB" id="A0A4R9JXL7"/>
<name>A0A4R9JXL7_9LEPT</name>
<sequence length="217" mass="23481">MKVSVITFPGSNCDKDIGSILASEYAAKVTFVWHKEQVAGDTDLIVLPGGFSFGDYLRCGAMAKYSEAMKSVVAHAKRGGMILGICNGFQILTESGLLPGALLHNRSLKYICKDVALVPNASNMLTKNIVQKELVIPIAHGEGAYFAENETLHQIENDGQVMFRYASNPNGSLNDIAGICDRTGKIVGMMPHPERAMNPYTSHLDGKLIFDAIFSAL</sequence>
<dbReference type="SUPFAM" id="SSF52317">
    <property type="entry name" value="Class I glutamine amidotransferase-like"/>
    <property type="match status" value="1"/>
</dbReference>
<keyword evidence="3 8" id="KW-0547">Nucleotide-binding</keyword>
<evidence type="ECO:0000256" key="4">
    <source>
        <dbReference type="ARBA" id="ARBA00022755"/>
    </source>
</evidence>
<dbReference type="GO" id="GO:0005524">
    <property type="term" value="F:ATP binding"/>
    <property type="evidence" value="ECO:0007669"/>
    <property type="project" value="UniProtKB-KW"/>
</dbReference>
<dbReference type="EC" id="3.5.1.2" evidence="8"/>
<reference evidence="9" key="1">
    <citation type="journal article" date="2019" name="PLoS Negl. Trop. Dis.">
        <title>Revisiting the worldwide diversity of Leptospira species in the environment.</title>
        <authorList>
            <person name="Vincent A.T."/>
            <person name="Schiettekatte O."/>
            <person name="Bourhy P."/>
            <person name="Veyrier F.J."/>
            <person name="Picardeau M."/>
        </authorList>
    </citation>
    <scope>NUCLEOTIDE SEQUENCE [LARGE SCALE GENOMIC DNA]</scope>
    <source>
        <strain evidence="9">201702476</strain>
    </source>
</reference>
<dbReference type="GO" id="GO:0006189">
    <property type="term" value="P:'de novo' IMP biosynthetic process"/>
    <property type="evidence" value="ECO:0007669"/>
    <property type="project" value="UniProtKB-UniRule"/>
</dbReference>
<protein>
    <recommendedName>
        <fullName evidence="8">Phosphoribosylformylglycinamidine synthase subunit PurQ</fullName>
        <shortName evidence="8">FGAM synthase</shortName>
        <ecNumber evidence="8">6.3.5.3</ecNumber>
    </recommendedName>
    <alternativeName>
        <fullName evidence="8">Formylglycinamide ribonucleotide amidotransferase subunit I</fullName>
        <shortName evidence="8">FGAR amidotransferase I</shortName>
        <shortName evidence="8">FGAR-AT I</shortName>
    </alternativeName>
    <alternativeName>
        <fullName evidence="8">Glutaminase PurQ</fullName>
        <ecNumber evidence="8">3.5.1.2</ecNumber>
    </alternativeName>
    <alternativeName>
        <fullName evidence="8">Phosphoribosylformylglycinamidine synthase subunit I</fullName>
    </alternativeName>
</protein>
<evidence type="ECO:0000256" key="8">
    <source>
        <dbReference type="HAMAP-Rule" id="MF_00421"/>
    </source>
</evidence>
<dbReference type="Pfam" id="PF13507">
    <property type="entry name" value="GATase_5"/>
    <property type="match status" value="1"/>
</dbReference>
<comment type="catalytic activity">
    <reaction evidence="8">
        <text>N(2)-formyl-N(1)-(5-phospho-beta-D-ribosyl)glycinamide + L-glutamine + ATP + H2O = 2-formamido-N(1)-(5-O-phospho-beta-D-ribosyl)acetamidine + L-glutamate + ADP + phosphate + H(+)</text>
        <dbReference type="Rhea" id="RHEA:17129"/>
        <dbReference type="ChEBI" id="CHEBI:15377"/>
        <dbReference type="ChEBI" id="CHEBI:15378"/>
        <dbReference type="ChEBI" id="CHEBI:29985"/>
        <dbReference type="ChEBI" id="CHEBI:30616"/>
        <dbReference type="ChEBI" id="CHEBI:43474"/>
        <dbReference type="ChEBI" id="CHEBI:58359"/>
        <dbReference type="ChEBI" id="CHEBI:147286"/>
        <dbReference type="ChEBI" id="CHEBI:147287"/>
        <dbReference type="ChEBI" id="CHEBI:456216"/>
        <dbReference type="EC" id="6.3.5.3"/>
    </reaction>
</comment>
<accession>A0A4R9JXL7</accession>
<dbReference type="Gene3D" id="3.40.50.880">
    <property type="match status" value="1"/>
</dbReference>
<dbReference type="SMART" id="SM01211">
    <property type="entry name" value="GATase_5"/>
    <property type="match status" value="1"/>
</dbReference>
<keyword evidence="2 8" id="KW-0436">Ligase</keyword>
<feature type="active site" evidence="8">
    <location>
        <position position="192"/>
    </location>
</feature>
<keyword evidence="10" id="KW-1185">Reference proteome</keyword>
<dbReference type="PROSITE" id="PS51273">
    <property type="entry name" value="GATASE_TYPE_1"/>
    <property type="match status" value="1"/>
</dbReference>
<comment type="caution">
    <text evidence="9">The sequence shown here is derived from an EMBL/GenBank/DDBJ whole genome shotgun (WGS) entry which is preliminary data.</text>
</comment>
<feature type="active site" evidence="8">
    <location>
        <position position="194"/>
    </location>
</feature>
<gene>
    <name evidence="8 9" type="primary">purQ</name>
    <name evidence="9" type="ORF">EHQ58_13335</name>
</gene>
<comment type="subcellular location">
    <subcellularLocation>
        <location evidence="8">Cytoplasm</location>
    </subcellularLocation>
</comment>
<keyword evidence="5 8" id="KW-0378">Hydrolase</keyword>
<dbReference type="EMBL" id="RQGD01000035">
    <property type="protein sequence ID" value="TGL57277.1"/>
    <property type="molecule type" value="Genomic_DNA"/>
</dbReference>
<keyword evidence="4 8" id="KW-0658">Purine biosynthesis</keyword>
<feature type="active site" description="Nucleophile" evidence="8">
    <location>
        <position position="86"/>
    </location>
</feature>
<comment type="subunit">
    <text evidence="8">Part of the FGAM synthase complex composed of 1 PurL, 1 PurQ and 2 PurS subunits.</text>
</comment>
<evidence type="ECO:0000313" key="10">
    <source>
        <dbReference type="Proteomes" id="UP000297693"/>
    </source>
</evidence>
<evidence type="ECO:0000256" key="6">
    <source>
        <dbReference type="ARBA" id="ARBA00022840"/>
    </source>
</evidence>
<dbReference type="PIRSF" id="PIRSF001586">
    <property type="entry name" value="FGAM_synth_I"/>
    <property type="match status" value="1"/>
</dbReference>
<comment type="catalytic activity">
    <reaction evidence="8">
        <text>L-glutamine + H2O = L-glutamate + NH4(+)</text>
        <dbReference type="Rhea" id="RHEA:15889"/>
        <dbReference type="ChEBI" id="CHEBI:15377"/>
        <dbReference type="ChEBI" id="CHEBI:28938"/>
        <dbReference type="ChEBI" id="CHEBI:29985"/>
        <dbReference type="ChEBI" id="CHEBI:58359"/>
        <dbReference type="EC" id="3.5.1.2"/>
    </reaction>
</comment>
<organism evidence="9 10">
    <name type="scientific">Leptospira ognonensis</name>
    <dbReference type="NCBI Taxonomy" id="2484945"/>
    <lineage>
        <taxon>Bacteria</taxon>
        <taxon>Pseudomonadati</taxon>
        <taxon>Spirochaetota</taxon>
        <taxon>Spirochaetia</taxon>
        <taxon>Leptospirales</taxon>
        <taxon>Leptospiraceae</taxon>
        <taxon>Leptospira</taxon>
    </lineage>
</organism>
<keyword evidence="6 8" id="KW-0067">ATP-binding</keyword>
<comment type="function">
    <text evidence="8">Part of the phosphoribosylformylglycinamidine synthase complex involved in the purines biosynthetic pathway. Catalyzes the ATP-dependent conversion of formylglycinamide ribonucleotide (FGAR) and glutamine to yield formylglycinamidine ribonucleotide (FGAM) and glutamate. The FGAM synthase complex is composed of three subunits. PurQ produces an ammonia molecule by converting glutamine to glutamate. PurL transfers the ammonia molecule to FGAR to form FGAM in an ATP-dependent manner. PurS interacts with PurQ and PurL and is thought to assist in the transfer of the ammonia molecule from PurQ to PurL.</text>
</comment>
<evidence type="ECO:0000313" key="9">
    <source>
        <dbReference type="EMBL" id="TGL57277.1"/>
    </source>
</evidence>
<dbReference type="UniPathway" id="UPA00074">
    <property type="reaction ID" value="UER00128"/>
</dbReference>
<evidence type="ECO:0000256" key="2">
    <source>
        <dbReference type="ARBA" id="ARBA00022598"/>
    </source>
</evidence>
<proteinExistence type="inferred from homology"/>
<dbReference type="RefSeq" id="WP_135624399.1">
    <property type="nucleotide sequence ID" value="NZ_RQGD01000035.1"/>
</dbReference>
<dbReference type="InterPro" id="IPR010075">
    <property type="entry name" value="PRibForGlyAmidine_synth_PurQ"/>
</dbReference>
<evidence type="ECO:0000256" key="7">
    <source>
        <dbReference type="ARBA" id="ARBA00022962"/>
    </source>
</evidence>
<evidence type="ECO:0000256" key="1">
    <source>
        <dbReference type="ARBA" id="ARBA00022490"/>
    </source>
</evidence>
<evidence type="ECO:0000256" key="5">
    <source>
        <dbReference type="ARBA" id="ARBA00022801"/>
    </source>
</evidence>